<dbReference type="InterPro" id="IPR032862">
    <property type="entry name" value="ALKBH6"/>
</dbReference>
<name>A0ABM0K105_APLCA</name>
<evidence type="ECO:0000256" key="8">
    <source>
        <dbReference type="ARBA" id="ARBA00023242"/>
    </source>
</evidence>
<sequence>MYKRWKAVESTPGLRVPGHVLQFWQIQCLYIASRWSSSFLFPAPSSVYYIPNFISADEEQFLLNKVYSAPKPKWTQLSHRKLQNWGGIPLQKGMVAEPLPTWLKTYADKIHELGVFEDRCPNHVLVNEYLAGQGIMPHEDGPVFYPTVSTISLGSHTLLDFYYHLTNTGNSAPSDSKDNPSCETSASEAVSSFKDRHFLSVLLEPRSLVLVCDEMYKVHLHGIDERTCDVITEKVANLDFISAKVGDQLERGTRVSLTIRNVPKVLKTSLFFNRK</sequence>
<keyword evidence="5 11" id="KW-0223">Dioxygenase</keyword>
<accession>A0ABM0K105</accession>
<evidence type="ECO:0000256" key="7">
    <source>
        <dbReference type="ARBA" id="ARBA00023004"/>
    </source>
</evidence>
<evidence type="ECO:0000256" key="1">
    <source>
        <dbReference type="ARBA" id="ARBA00001954"/>
    </source>
</evidence>
<dbReference type="Proteomes" id="UP000694888">
    <property type="component" value="Unplaced"/>
</dbReference>
<dbReference type="PANTHER" id="PTHR46030">
    <property type="entry name" value="ALPHA-KETOGLUTARATE-DEPENDENT DIOXYGENASE ALKB HOMOLOG 6"/>
    <property type="match status" value="1"/>
</dbReference>
<protein>
    <submittedName>
        <fullName evidence="11">Alpha-ketoglutarate-dependent dioxygenase alkB homolog 6 isoform X1</fullName>
    </submittedName>
</protein>
<dbReference type="GeneID" id="101848461"/>
<evidence type="ECO:0000313" key="11">
    <source>
        <dbReference type="RefSeq" id="XP_005106233.1"/>
    </source>
</evidence>
<dbReference type="RefSeq" id="XP_005106233.1">
    <property type="nucleotide sequence ID" value="XM_005106176.3"/>
</dbReference>
<evidence type="ECO:0000256" key="2">
    <source>
        <dbReference type="ARBA" id="ARBA00004123"/>
    </source>
</evidence>
<dbReference type="GO" id="GO:0051213">
    <property type="term" value="F:dioxygenase activity"/>
    <property type="evidence" value="ECO:0007669"/>
    <property type="project" value="UniProtKB-KW"/>
</dbReference>
<comment type="similarity">
    <text evidence="3">Belongs to the alkB family.</text>
</comment>
<organism evidence="10 11">
    <name type="scientific">Aplysia californica</name>
    <name type="common">California sea hare</name>
    <dbReference type="NCBI Taxonomy" id="6500"/>
    <lineage>
        <taxon>Eukaryota</taxon>
        <taxon>Metazoa</taxon>
        <taxon>Spiralia</taxon>
        <taxon>Lophotrochozoa</taxon>
        <taxon>Mollusca</taxon>
        <taxon>Gastropoda</taxon>
        <taxon>Heterobranchia</taxon>
        <taxon>Euthyneura</taxon>
        <taxon>Tectipleura</taxon>
        <taxon>Aplysiida</taxon>
        <taxon>Aplysioidea</taxon>
        <taxon>Aplysiidae</taxon>
        <taxon>Aplysia</taxon>
    </lineage>
</organism>
<keyword evidence="7" id="KW-0408">Iron</keyword>
<evidence type="ECO:0000259" key="9">
    <source>
        <dbReference type="PROSITE" id="PS51471"/>
    </source>
</evidence>
<evidence type="ECO:0000256" key="3">
    <source>
        <dbReference type="ARBA" id="ARBA00007879"/>
    </source>
</evidence>
<evidence type="ECO:0000256" key="6">
    <source>
        <dbReference type="ARBA" id="ARBA00023002"/>
    </source>
</evidence>
<gene>
    <name evidence="11" type="primary">LOC101848461</name>
</gene>
<dbReference type="InterPro" id="IPR027450">
    <property type="entry name" value="AlkB-like"/>
</dbReference>
<proteinExistence type="inferred from homology"/>
<feature type="domain" description="Fe2OG dioxygenase" evidence="9">
    <location>
        <begin position="120"/>
        <end position="263"/>
    </location>
</feature>
<dbReference type="PANTHER" id="PTHR46030:SF1">
    <property type="entry name" value="ALPHA-KETOGLUTARATE-DEPENDENT DIOXYGENASE ALKB HOMOLOG 6"/>
    <property type="match status" value="1"/>
</dbReference>
<dbReference type="PROSITE" id="PS51471">
    <property type="entry name" value="FE2OG_OXY"/>
    <property type="match status" value="1"/>
</dbReference>
<dbReference type="SUPFAM" id="SSF51197">
    <property type="entry name" value="Clavaminate synthase-like"/>
    <property type="match status" value="1"/>
</dbReference>
<evidence type="ECO:0000256" key="4">
    <source>
        <dbReference type="ARBA" id="ARBA00022723"/>
    </source>
</evidence>
<dbReference type="Gene3D" id="2.60.120.590">
    <property type="entry name" value="Alpha-ketoglutarate-dependent dioxygenase AlkB-like"/>
    <property type="match status" value="1"/>
</dbReference>
<dbReference type="InterPro" id="IPR037151">
    <property type="entry name" value="AlkB-like_sf"/>
</dbReference>
<reference evidence="11" key="1">
    <citation type="submission" date="2025-08" db="UniProtKB">
        <authorList>
            <consortium name="RefSeq"/>
        </authorList>
    </citation>
    <scope>IDENTIFICATION</scope>
</reference>
<evidence type="ECO:0000313" key="10">
    <source>
        <dbReference type="Proteomes" id="UP000694888"/>
    </source>
</evidence>
<dbReference type="InterPro" id="IPR005123">
    <property type="entry name" value="Oxoglu/Fe-dep_dioxygenase_dom"/>
</dbReference>
<keyword evidence="4" id="KW-0479">Metal-binding</keyword>
<keyword evidence="6" id="KW-0560">Oxidoreductase</keyword>
<evidence type="ECO:0000256" key="5">
    <source>
        <dbReference type="ARBA" id="ARBA00022964"/>
    </source>
</evidence>
<keyword evidence="8" id="KW-0539">Nucleus</keyword>
<comment type="subcellular location">
    <subcellularLocation>
        <location evidence="2">Nucleus</location>
    </subcellularLocation>
</comment>
<dbReference type="Pfam" id="PF13532">
    <property type="entry name" value="2OG-FeII_Oxy_2"/>
    <property type="match status" value="1"/>
</dbReference>
<keyword evidence="10" id="KW-1185">Reference proteome</keyword>
<comment type="cofactor">
    <cofactor evidence="1">
        <name>Fe(2+)</name>
        <dbReference type="ChEBI" id="CHEBI:29033"/>
    </cofactor>
</comment>